<reference evidence="2" key="1">
    <citation type="journal article" date="2024" name="Front. Bioeng. Biotechnol.">
        <title>Genome-scale model development and genomic sequencing of the oleaginous clade Lipomyces.</title>
        <authorList>
            <person name="Czajka J.J."/>
            <person name="Han Y."/>
            <person name="Kim J."/>
            <person name="Mondo S.J."/>
            <person name="Hofstad B.A."/>
            <person name="Robles A."/>
            <person name="Haridas S."/>
            <person name="Riley R."/>
            <person name="LaButti K."/>
            <person name="Pangilinan J."/>
            <person name="Andreopoulos W."/>
            <person name="Lipzen A."/>
            <person name="Yan J."/>
            <person name="Wang M."/>
            <person name="Ng V."/>
            <person name="Grigoriev I.V."/>
            <person name="Spatafora J.W."/>
            <person name="Magnuson J.K."/>
            <person name="Baker S.E."/>
            <person name="Pomraning K.R."/>
        </authorList>
    </citation>
    <scope>NUCLEOTIDE SEQUENCE [LARGE SCALE GENOMIC DNA]</scope>
    <source>
        <strain evidence="2">CBS 7786</strain>
    </source>
</reference>
<keyword evidence="1" id="KW-0808">Transferase</keyword>
<evidence type="ECO:0000313" key="1">
    <source>
        <dbReference type="EMBL" id="KAK9235559.1"/>
    </source>
</evidence>
<keyword evidence="2" id="KW-1185">Reference proteome</keyword>
<proteinExistence type="predicted"/>
<comment type="caution">
    <text evidence="1">The sequence shown here is derived from an EMBL/GenBank/DDBJ whole genome shotgun (WGS) entry which is preliminary data.</text>
</comment>
<protein>
    <submittedName>
        <fullName evidence="1">Pyridoxal phosphate-dependent transferase</fullName>
    </submittedName>
</protein>
<gene>
    <name evidence="1" type="ORF">V1525DRAFT_258551</name>
</gene>
<dbReference type="Proteomes" id="UP001433508">
    <property type="component" value="Unassembled WGS sequence"/>
</dbReference>
<evidence type="ECO:0000313" key="2">
    <source>
        <dbReference type="Proteomes" id="UP001433508"/>
    </source>
</evidence>
<name>A0ACC3SWP8_LIPKO</name>
<sequence>MASSLPTPFGHDLRNYFLFDSEYINLNHGSFGTYPVVVRDYLRKQQDEVEAQPDKYIRYTFSQLLDKSRAAVAEILSVPVNECVFIQNATSGVNTVLRNLVYAPTDVIIYFDTIYGACQKTIQSICETTPATCRKVEYQFMVDSHRDIVRKFKDLVSVIKKEGLVPKVAIFDTIVSLPGVRFPFEKLVKACKDERVLSLIDGAHGIGHIPLDLKQLDADFFTSNCHKWLFTPRGCAVLHVPVRNQALIRTTFPTSHGFNPIEELNAPNPHLTLSPGKSQFESLFEFVATMDSSPYTCVPTALAFRRDVCGGEDNIIEYMQYIVTQGTNAVASMLGTEVMATDASSPADELRNCALANVRLPLSVGTAADADVAAEDFGEICNWMQTTMVDKFHTFLPIFFYGGHLWARFSGQVYLETSDFKFAGNLLKGLCKAVQGDKVRSFKTFDIEELRQFVSKAGIN</sequence>
<organism evidence="1 2">
    <name type="scientific">Lipomyces kononenkoae</name>
    <name type="common">Yeast</name>
    <dbReference type="NCBI Taxonomy" id="34357"/>
    <lineage>
        <taxon>Eukaryota</taxon>
        <taxon>Fungi</taxon>
        <taxon>Dikarya</taxon>
        <taxon>Ascomycota</taxon>
        <taxon>Saccharomycotina</taxon>
        <taxon>Lipomycetes</taxon>
        <taxon>Lipomycetales</taxon>
        <taxon>Lipomycetaceae</taxon>
        <taxon>Lipomyces</taxon>
    </lineage>
</organism>
<accession>A0ACC3SWP8</accession>
<dbReference type="EMBL" id="MU971411">
    <property type="protein sequence ID" value="KAK9235559.1"/>
    <property type="molecule type" value="Genomic_DNA"/>
</dbReference>